<dbReference type="RefSeq" id="WP_101253529.1">
    <property type="nucleotide sequence ID" value="NZ_PIUM01000049.1"/>
</dbReference>
<dbReference type="InterPro" id="IPR058533">
    <property type="entry name" value="Cation_efflux_TM"/>
</dbReference>
<keyword evidence="5" id="KW-0406">Ion transport</keyword>
<keyword evidence="2" id="KW-0813">Transport</keyword>
<evidence type="ECO:0000256" key="6">
    <source>
        <dbReference type="ARBA" id="ARBA00023136"/>
    </source>
</evidence>
<feature type="transmembrane region" description="Helical" evidence="8">
    <location>
        <begin position="198"/>
        <end position="218"/>
    </location>
</feature>
<dbReference type="OrthoDB" id="271709at2"/>
<dbReference type="Gene3D" id="1.20.1510.10">
    <property type="entry name" value="Cation efflux protein transmembrane domain"/>
    <property type="match status" value="1"/>
</dbReference>
<feature type="region of interest" description="Disordered" evidence="7">
    <location>
        <begin position="152"/>
        <end position="190"/>
    </location>
</feature>
<name>A0A2N3PMJ3_9PROT</name>
<dbReference type="NCBIfam" id="TIGR01297">
    <property type="entry name" value="CDF"/>
    <property type="match status" value="1"/>
</dbReference>
<dbReference type="GO" id="GO:0006882">
    <property type="term" value="P:intracellular zinc ion homeostasis"/>
    <property type="evidence" value="ECO:0007669"/>
    <property type="project" value="InterPro"/>
</dbReference>
<evidence type="ECO:0000256" key="2">
    <source>
        <dbReference type="ARBA" id="ARBA00022448"/>
    </source>
</evidence>
<accession>A0A2N3PMJ3</accession>
<evidence type="ECO:0000256" key="4">
    <source>
        <dbReference type="ARBA" id="ARBA00022989"/>
    </source>
</evidence>
<dbReference type="SUPFAM" id="SSF161111">
    <property type="entry name" value="Cation efflux protein transmembrane domain-like"/>
    <property type="match status" value="1"/>
</dbReference>
<dbReference type="InterPro" id="IPR002524">
    <property type="entry name" value="Cation_efflux"/>
</dbReference>
<dbReference type="PANTHER" id="PTHR45755">
    <property type="match status" value="1"/>
</dbReference>
<dbReference type="AlphaFoldDB" id="A0A2N3PMJ3"/>
<evidence type="ECO:0000256" key="5">
    <source>
        <dbReference type="ARBA" id="ARBA00023065"/>
    </source>
</evidence>
<feature type="transmembrane region" description="Helical" evidence="8">
    <location>
        <begin position="224"/>
        <end position="247"/>
    </location>
</feature>
<feature type="transmembrane region" description="Helical" evidence="8">
    <location>
        <begin position="130"/>
        <end position="147"/>
    </location>
</feature>
<dbReference type="Proteomes" id="UP000233293">
    <property type="component" value="Unassembled WGS sequence"/>
</dbReference>
<dbReference type="GO" id="GO:0016020">
    <property type="term" value="C:membrane"/>
    <property type="evidence" value="ECO:0007669"/>
    <property type="project" value="UniProtKB-SubCell"/>
</dbReference>
<feature type="transmembrane region" description="Helical" evidence="8">
    <location>
        <begin position="58"/>
        <end position="75"/>
    </location>
</feature>
<comment type="caution">
    <text evidence="10">The sequence shown here is derived from an EMBL/GenBank/DDBJ whole genome shotgun (WGS) entry which is preliminary data.</text>
</comment>
<feature type="transmembrane region" description="Helical" evidence="8">
    <location>
        <begin position="95"/>
        <end position="115"/>
    </location>
</feature>
<dbReference type="Pfam" id="PF01545">
    <property type="entry name" value="Cation_efflux"/>
    <property type="match status" value="1"/>
</dbReference>
<dbReference type="EMBL" id="PIUM01000049">
    <property type="protein sequence ID" value="PKU21615.1"/>
    <property type="molecule type" value="Genomic_DNA"/>
</dbReference>
<organism evidence="10 11">
    <name type="scientific">Telmatospirillum siberiense</name>
    <dbReference type="NCBI Taxonomy" id="382514"/>
    <lineage>
        <taxon>Bacteria</taxon>
        <taxon>Pseudomonadati</taxon>
        <taxon>Pseudomonadota</taxon>
        <taxon>Alphaproteobacteria</taxon>
        <taxon>Rhodospirillales</taxon>
        <taxon>Rhodospirillaceae</taxon>
        <taxon>Telmatospirillum</taxon>
    </lineage>
</organism>
<feature type="domain" description="Cation efflux protein transmembrane" evidence="9">
    <location>
        <begin position="26"/>
        <end position="255"/>
    </location>
</feature>
<dbReference type="InterPro" id="IPR045316">
    <property type="entry name" value="Msc2-like"/>
</dbReference>
<keyword evidence="6 8" id="KW-0472">Membrane</keyword>
<reference evidence="11" key="1">
    <citation type="submission" date="2017-12" db="EMBL/GenBank/DDBJ databases">
        <title>Draft genome sequence of Telmatospirillum siberiense 26-4b1T, an acidotolerant peatland alphaproteobacterium potentially involved in sulfur cycling.</title>
        <authorList>
            <person name="Hausmann B."/>
            <person name="Pjevac P."/>
            <person name="Schreck K."/>
            <person name="Herbold C.W."/>
            <person name="Daims H."/>
            <person name="Wagner M."/>
            <person name="Pester M."/>
            <person name="Loy A."/>
        </authorList>
    </citation>
    <scope>NUCLEOTIDE SEQUENCE [LARGE SCALE GENOMIC DNA]</scope>
    <source>
        <strain evidence="11">26-4b1</strain>
    </source>
</reference>
<dbReference type="NCBIfam" id="NF033827">
    <property type="entry name" value="CDF_efflux_DmeF"/>
    <property type="match status" value="1"/>
</dbReference>
<feature type="transmembrane region" description="Helical" evidence="8">
    <location>
        <begin position="26"/>
        <end position="52"/>
    </location>
</feature>
<evidence type="ECO:0000313" key="10">
    <source>
        <dbReference type="EMBL" id="PKU21615.1"/>
    </source>
</evidence>
<feature type="compositionally biased region" description="Basic and acidic residues" evidence="7">
    <location>
        <begin position="157"/>
        <end position="190"/>
    </location>
</feature>
<proteinExistence type="predicted"/>
<dbReference type="PANTHER" id="PTHR45755:SF4">
    <property type="entry name" value="ZINC TRANSPORTER 7"/>
    <property type="match status" value="1"/>
</dbReference>
<protein>
    <submittedName>
        <fullName evidence="10">Cation transporter</fullName>
    </submittedName>
</protein>
<evidence type="ECO:0000256" key="1">
    <source>
        <dbReference type="ARBA" id="ARBA00004141"/>
    </source>
</evidence>
<sequence>MSDLSSVSHDHVFLGAGHERSERQTWVVIGLCGAMMIAEVAGGALFGSVALIADGLHMSTHAGALLIAAWAYTYARRHAKDQRFAFGTGKLGDLAGFSSAIVLAMIALLIGYEAIERLVHPMPIDFDESIPIAVLGLAVNVVSAFLLSRGGHHHHHGHDEHHHHDHDHDHDHDHQAHDHHDPHLSHGKTNRDNNMRAALVHVLADAAVSLLVIVGLLLGRCFNWLWIDPLVGMVGAVVIANWSYCLVRDTGAVLLDMTPDEGLAEEMRRTIEDDDDRLTDLHLWRLGPGHLGAILSVVTDRPRDVAHYRERLGAFPALSHVTVEIQPK</sequence>
<comment type="subcellular location">
    <subcellularLocation>
        <location evidence="1">Membrane</location>
        <topology evidence="1">Multi-pass membrane protein</topology>
    </subcellularLocation>
</comment>
<gene>
    <name evidence="10" type="ORF">CWS72_25745</name>
</gene>
<evidence type="ECO:0000256" key="8">
    <source>
        <dbReference type="SAM" id="Phobius"/>
    </source>
</evidence>
<evidence type="ECO:0000256" key="7">
    <source>
        <dbReference type="SAM" id="MobiDB-lite"/>
    </source>
</evidence>
<evidence type="ECO:0000256" key="3">
    <source>
        <dbReference type="ARBA" id="ARBA00022692"/>
    </source>
</evidence>
<keyword evidence="11" id="KW-1185">Reference proteome</keyword>
<keyword evidence="3 8" id="KW-0812">Transmembrane</keyword>
<evidence type="ECO:0000313" key="11">
    <source>
        <dbReference type="Proteomes" id="UP000233293"/>
    </source>
</evidence>
<evidence type="ECO:0000259" key="9">
    <source>
        <dbReference type="Pfam" id="PF01545"/>
    </source>
</evidence>
<dbReference type="InterPro" id="IPR027469">
    <property type="entry name" value="Cation_efflux_TMD_sf"/>
</dbReference>
<dbReference type="GO" id="GO:0005385">
    <property type="term" value="F:zinc ion transmembrane transporter activity"/>
    <property type="evidence" value="ECO:0007669"/>
    <property type="project" value="InterPro"/>
</dbReference>
<keyword evidence="4 8" id="KW-1133">Transmembrane helix</keyword>